<feature type="coiled-coil region" evidence="4">
    <location>
        <begin position="125"/>
        <end position="354"/>
    </location>
</feature>
<feature type="coiled-coil region" evidence="4">
    <location>
        <begin position="14"/>
        <end position="62"/>
    </location>
</feature>
<reference evidence="5" key="1">
    <citation type="submission" date="2018-04" db="EMBL/GenBank/DDBJ databases">
        <title>Whole genome sequencing of Hypsizygus marmoreus.</title>
        <authorList>
            <person name="Choi I.-G."/>
            <person name="Min B."/>
            <person name="Kim J.-G."/>
            <person name="Kim S."/>
            <person name="Oh Y.-L."/>
            <person name="Kong W.-S."/>
            <person name="Park H."/>
            <person name="Jeong J."/>
            <person name="Song E.-S."/>
        </authorList>
    </citation>
    <scope>NUCLEOTIDE SEQUENCE [LARGE SCALE GENOMIC DNA]</scope>
    <source>
        <strain evidence="5">51987-8</strain>
    </source>
</reference>
<evidence type="ECO:0000256" key="2">
    <source>
        <dbReference type="ARBA" id="ARBA00047899"/>
    </source>
</evidence>
<evidence type="ECO:0000256" key="3">
    <source>
        <dbReference type="ARBA" id="ARBA00048679"/>
    </source>
</evidence>
<organism evidence="5 6">
    <name type="scientific">Hypsizygus marmoreus</name>
    <name type="common">White beech mushroom</name>
    <name type="synonym">Agaricus marmoreus</name>
    <dbReference type="NCBI Taxonomy" id="39966"/>
    <lineage>
        <taxon>Eukaryota</taxon>
        <taxon>Fungi</taxon>
        <taxon>Dikarya</taxon>
        <taxon>Basidiomycota</taxon>
        <taxon>Agaricomycotina</taxon>
        <taxon>Agaricomycetes</taxon>
        <taxon>Agaricomycetidae</taxon>
        <taxon>Agaricales</taxon>
        <taxon>Tricholomatineae</taxon>
        <taxon>Lyophyllaceae</taxon>
        <taxon>Hypsizygus</taxon>
    </lineage>
</organism>
<dbReference type="GO" id="GO:0005856">
    <property type="term" value="C:cytoskeleton"/>
    <property type="evidence" value="ECO:0007669"/>
    <property type="project" value="TreeGrafter"/>
</dbReference>
<evidence type="ECO:0000313" key="5">
    <source>
        <dbReference type="EMBL" id="RDB20069.1"/>
    </source>
</evidence>
<dbReference type="InParanoid" id="A0A369JD75"/>
<evidence type="ECO:0000313" key="6">
    <source>
        <dbReference type="Proteomes" id="UP000076154"/>
    </source>
</evidence>
<dbReference type="GO" id="GO:0004674">
    <property type="term" value="F:protein serine/threonine kinase activity"/>
    <property type="evidence" value="ECO:0007669"/>
    <property type="project" value="UniProtKB-EC"/>
</dbReference>
<name>A0A369JD75_HYPMA</name>
<comment type="catalytic activity">
    <reaction evidence="2">
        <text>L-threonyl-[protein] + ATP = O-phospho-L-threonyl-[protein] + ADP + H(+)</text>
        <dbReference type="Rhea" id="RHEA:46608"/>
        <dbReference type="Rhea" id="RHEA-COMP:11060"/>
        <dbReference type="Rhea" id="RHEA-COMP:11605"/>
        <dbReference type="ChEBI" id="CHEBI:15378"/>
        <dbReference type="ChEBI" id="CHEBI:30013"/>
        <dbReference type="ChEBI" id="CHEBI:30616"/>
        <dbReference type="ChEBI" id="CHEBI:61977"/>
        <dbReference type="ChEBI" id="CHEBI:456216"/>
        <dbReference type="EC" id="2.7.11.1"/>
    </reaction>
</comment>
<dbReference type="Proteomes" id="UP000076154">
    <property type="component" value="Unassembled WGS sequence"/>
</dbReference>
<dbReference type="OrthoDB" id="3060478at2759"/>
<protein>
    <submittedName>
        <fullName evidence="5">Uncharacterized protein</fullName>
    </submittedName>
</protein>
<dbReference type="PANTHER" id="PTHR22988:SF71">
    <property type="entry name" value="CITRON RHO-INTERACTING KINASE"/>
    <property type="match status" value="1"/>
</dbReference>
<sequence length="582" mass="67444">MDTVSDPELASEMVNLLGRELKVARKRIEKLEREPQALNHRVEELEQEIAELRRHSAVIEEAHKVDIERTRAAEFALSALKLDITKKGSKNRVSTPTFQKEDIKLKLEDKVKEEQKEPVDVVEKRVGLEKELAEAKEKYGKQRDAKRTLRQTFAEQQATLEQLLKEKETLLYQVKDLQEWQDAATGMKTRLEQAESQKEALQQNESSHVERIRVLECDLDKMKEKYRAQKEAKSHLRQECGELEARLKTTGDEKAALERQMKAQEDPRQLYLTTEAQLQELEAEKGDLALQHTAQVTKIESLEKKLRKLTETKKSQCEANVSLQEKLDESERQLKELTQENETFLRHLVQESQRAARDHSAVSLASILKSRQMFYNSKEFNQFLNHLPIPAVRPDYRFLLPIGARDTKISLYLARDPSLLPYSQTYIRFSEVIRWDSSKCHAVAFGPLSPHDGDQGSYFSNLHGQTRELFFESEKQLYYAGTYRCLPTKGWSGEGALLPPDMRIEGILDQVGADTTTHPTQLSKIMYRDGSLRVDCMVLQCVDFNHALYNRFLQYFEEFVLRKRKLLHAAKATPRKKQKMVE</sequence>
<proteinExistence type="predicted"/>
<dbReference type="AlphaFoldDB" id="A0A369JD75"/>
<dbReference type="InterPro" id="IPR050839">
    <property type="entry name" value="Rho-assoc_Ser/Thr_Kinase"/>
</dbReference>
<dbReference type="PANTHER" id="PTHR22988">
    <property type="entry name" value="MYOTONIC DYSTROPHY S/T KINASE-RELATED"/>
    <property type="match status" value="1"/>
</dbReference>
<comment type="catalytic activity">
    <reaction evidence="3">
        <text>L-seryl-[protein] + ATP = O-phospho-L-seryl-[protein] + ADP + H(+)</text>
        <dbReference type="Rhea" id="RHEA:17989"/>
        <dbReference type="Rhea" id="RHEA-COMP:9863"/>
        <dbReference type="Rhea" id="RHEA-COMP:11604"/>
        <dbReference type="ChEBI" id="CHEBI:15378"/>
        <dbReference type="ChEBI" id="CHEBI:29999"/>
        <dbReference type="ChEBI" id="CHEBI:30616"/>
        <dbReference type="ChEBI" id="CHEBI:83421"/>
        <dbReference type="ChEBI" id="CHEBI:456216"/>
        <dbReference type="EC" id="2.7.11.1"/>
    </reaction>
</comment>
<dbReference type="EMBL" id="LUEZ02000071">
    <property type="protein sequence ID" value="RDB20069.1"/>
    <property type="molecule type" value="Genomic_DNA"/>
</dbReference>
<gene>
    <name evidence="5" type="ORF">Hypma_013127</name>
</gene>
<evidence type="ECO:0000256" key="4">
    <source>
        <dbReference type="SAM" id="Coils"/>
    </source>
</evidence>
<keyword evidence="6" id="KW-1185">Reference proteome</keyword>
<evidence type="ECO:0000256" key="1">
    <source>
        <dbReference type="ARBA" id="ARBA00022553"/>
    </source>
</evidence>
<keyword evidence="1" id="KW-0597">Phosphoprotein</keyword>
<keyword evidence="4" id="KW-0175">Coiled coil</keyword>
<dbReference type="GO" id="GO:0031032">
    <property type="term" value="P:actomyosin structure organization"/>
    <property type="evidence" value="ECO:0007669"/>
    <property type="project" value="TreeGrafter"/>
</dbReference>
<dbReference type="GO" id="GO:0005737">
    <property type="term" value="C:cytoplasm"/>
    <property type="evidence" value="ECO:0007669"/>
    <property type="project" value="TreeGrafter"/>
</dbReference>
<dbReference type="STRING" id="39966.A0A369JD75"/>
<accession>A0A369JD75</accession>
<comment type="caution">
    <text evidence="5">The sequence shown here is derived from an EMBL/GenBank/DDBJ whole genome shotgun (WGS) entry which is preliminary data.</text>
</comment>